<dbReference type="SMART" id="SM00563">
    <property type="entry name" value="PlsC"/>
    <property type="match status" value="1"/>
</dbReference>
<dbReference type="InterPro" id="IPR002123">
    <property type="entry name" value="Plipid/glycerol_acylTrfase"/>
</dbReference>
<evidence type="ECO:0000256" key="1">
    <source>
        <dbReference type="ARBA" id="ARBA00022679"/>
    </source>
</evidence>
<organism evidence="4 5">
    <name type="scientific">Ammoniphilus resinae</name>
    <dbReference type="NCBI Taxonomy" id="861532"/>
    <lineage>
        <taxon>Bacteria</taxon>
        <taxon>Bacillati</taxon>
        <taxon>Bacillota</taxon>
        <taxon>Bacilli</taxon>
        <taxon>Bacillales</taxon>
        <taxon>Paenibacillaceae</taxon>
        <taxon>Aneurinibacillus group</taxon>
        <taxon>Ammoniphilus</taxon>
    </lineage>
</organism>
<keyword evidence="1 4" id="KW-0808">Transferase</keyword>
<protein>
    <submittedName>
        <fullName evidence="4">1-acyl-sn-glycerol-3-phosphate acyltransferase</fullName>
        <ecNumber evidence="4">2.3.1.51</ecNumber>
    </submittedName>
</protein>
<dbReference type="PANTHER" id="PTHR10434">
    <property type="entry name" value="1-ACYL-SN-GLYCEROL-3-PHOSPHATE ACYLTRANSFERASE"/>
    <property type="match status" value="1"/>
</dbReference>
<feature type="domain" description="Phospholipid/glycerol acyltransferase" evidence="3">
    <location>
        <begin position="35"/>
        <end position="147"/>
    </location>
</feature>
<name>A0ABS4GTN1_9BACL</name>
<keyword evidence="2 4" id="KW-0012">Acyltransferase</keyword>
<keyword evidence="5" id="KW-1185">Reference proteome</keyword>
<evidence type="ECO:0000313" key="4">
    <source>
        <dbReference type="EMBL" id="MBP1933477.1"/>
    </source>
</evidence>
<dbReference type="CDD" id="cd07989">
    <property type="entry name" value="LPLAT_AGPAT-like"/>
    <property type="match status" value="1"/>
</dbReference>
<dbReference type="EC" id="2.3.1.51" evidence="4"/>
<reference evidence="4 5" key="1">
    <citation type="submission" date="2021-03" db="EMBL/GenBank/DDBJ databases">
        <title>Genomic Encyclopedia of Type Strains, Phase IV (KMG-IV): sequencing the most valuable type-strain genomes for metagenomic binning, comparative biology and taxonomic classification.</title>
        <authorList>
            <person name="Goeker M."/>
        </authorList>
    </citation>
    <scope>NUCLEOTIDE SEQUENCE [LARGE SCALE GENOMIC DNA]</scope>
    <source>
        <strain evidence="4 5">DSM 24738</strain>
    </source>
</reference>
<proteinExistence type="predicted"/>
<dbReference type="Proteomes" id="UP001519343">
    <property type="component" value="Unassembled WGS sequence"/>
</dbReference>
<gene>
    <name evidence="4" type="ORF">J2Z37_003490</name>
</gene>
<evidence type="ECO:0000313" key="5">
    <source>
        <dbReference type="Proteomes" id="UP001519343"/>
    </source>
</evidence>
<dbReference type="SUPFAM" id="SSF69593">
    <property type="entry name" value="Glycerol-3-phosphate (1)-acyltransferase"/>
    <property type="match status" value="1"/>
</dbReference>
<dbReference type="PANTHER" id="PTHR10434:SF11">
    <property type="entry name" value="1-ACYL-SN-GLYCEROL-3-PHOSPHATE ACYLTRANSFERASE"/>
    <property type="match status" value="1"/>
</dbReference>
<dbReference type="GO" id="GO:0003841">
    <property type="term" value="F:1-acylglycerol-3-phosphate O-acyltransferase activity"/>
    <property type="evidence" value="ECO:0007669"/>
    <property type="project" value="UniProtKB-EC"/>
</dbReference>
<dbReference type="EMBL" id="JAGGKT010000011">
    <property type="protein sequence ID" value="MBP1933477.1"/>
    <property type="molecule type" value="Genomic_DNA"/>
</dbReference>
<dbReference type="Pfam" id="PF01553">
    <property type="entry name" value="Acyltransferase"/>
    <property type="match status" value="1"/>
</dbReference>
<dbReference type="RefSeq" id="WP_209811487.1">
    <property type="nucleotide sequence ID" value="NZ_JAGGKT010000011.1"/>
</dbReference>
<sequence>MFLYRLFRGMFRILYRFVYRWEIIGLENVPLQGGVILCSNHKNNLDPPFIASPIQRQVHFMAKEELFKIPVISYLVKQFGAYPVKRGMSDKGALKKSLQILKEGKVLGIFPEGTRSKDGKLGKPYPGAALFALKSEAAVIPTAVIGDWKMFQSMRVVYGKPINMTELRQQKVTSALTEEASGKIMKEIQQLIDEYS</sequence>
<evidence type="ECO:0000259" key="3">
    <source>
        <dbReference type="SMART" id="SM00563"/>
    </source>
</evidence>
<comment type="caution">
    <text evidence="4">The sequence shown here is derived from an EMBL/GenBank/DDBJ whole genome shotgun (WGS) entry which is preliminary data.</text>
</comment>
<accession>A0ABS4GTN1</accession>
<evidence type="ECO:0000256" key="2">
    <source>
        <dbReference type="ARBA" id="ARBA00023315"/>
    </source>
</evidence>